<dbReference type="Gene3D" id="3.20.19.10">
    <property type="entry name" value="Aconitase, domain 4"/>
    <property type="match status" value="1"/>
</dbReference>
<dbReference type="UniPathway" id="UPA00048">
    <property type="reaction ID" value="UER00071"/>
</dbReference>
<dbReference type="PANTHER" id="PTHR43345:SF5">
    <property type="entry name" value="3-ISOPROPYLMALATE DEHYDRATASE SMALL SUBUNIT"/>
    <property type="match status" value="1"/>
</dbReference>
<dbReference type="NCBIfam" id="NF002458">
    <property type="entry name" value="PRK01641.1"/>
    <property type="match status" value="1"/>
</dbReference>
<dbReference type="InterPro" id="IPR050075">
    <property type="entry name" value="LeuD"/>
</dbReference>
<dbReference type="EMBL" id="CP010836">
    <property type="protein sequence ID" value="AJP72792.1"/>
    <property type="molecule type" value="Genomic_DNA"/>
</dbReference>
<dbReference type="KEGG" id="sphi:TS85_14935"/>
<evidence type="ECO:0000256" key="5">
    <source>
        <dbReference type="ARBA" id="ARBA00011271"/>
    </source>
</evidence>
<comment type="catalytic activity">
    <reaction evidence="1 10">
        <text>(2R,3S)-3-isopropylmalate = (2S)-2-isopropylmalate</text>
        <dbReference type="Rhea" id="RHEA:32287"/>
        <dbReference type="ChEBI" id="CHEBI:1178"/>
        <dbReference type="ChEBI" id="CHEBI:35121"/>
        <dbReference type="EC" id="4.2.1.33"/>
    </reaction>
</comment>
<dbReference type="NCBIfam" id="TIGR00171">
    <property type="entry name" value="leuD"/>
    <property type="match status" value="1"/>
</dbReference>
<dbReference type="Proteomes" id="UP000032300">
    <property type="component" value="Chromosome"/>
</dbReference>
<dbReference type="InterPro" id="IPR004431">
    <property type="entry name" value="3-IsopropMal_deHydase_ssu"/>
</dbReference>
<dbReference type="OrthoDB" id="9777465at2"/>
<dbReference type="SUPFAM" id="SSF52016">
    <property type="entry name" value="LeuD/IlvD-like"/>
    <property type="match status" value="1"/>
</dbReference>
<comment type="function">
    <text evidence="2 10">Catalyzes the isomerization between 2-isopropylmalate and 3-isopropylmalate, via the formation of 2-isopropylmaleate.</text>
</comment>
<evidence type="ECO:0000313" key="13">
    <source>
        <dbReference type="Proteomes" id="UP000032300"/>
    </source>
</evidence>
<evidence type="ECO:0000313" key="12">
    <source>
        <dbReference type="EMBL" id="AJP72792.1"/>
    </source>
</evidence>
<accession>A0A7U4LFR6</accession>
<reference evidence="12 13" key="1">
    <citation type="journal article" date="2015" name="Int. J. Syst. Evol. Microbiol.">
        <title>Sphingomonas hengshuiensis sp. nov., isolated from lake wetland.</title>
        <authorList>
            <person name="Wei S."/>
            <person name="Wang T."/>
            <person name="Liu H."/>
            <person name="Zhang C."/>
            <person name="Guo J."/>
            <person name="Wang Q."/>
            <person name="Liang K."/>
            <person name="Zhang Z."/>
        </authorList>
    </citation>
    <scope>NUCLEOTIDE SEQUENCE [LARGE SCALE GENOMIC DNA]</scope>
    <source>
        <strain evidence="12 13">WHSC-8</strain>
    </source>
</reference>
<dbReference type="CDD" id="cd01577">
    <property type="entry name" value="IPMI_Swivel"/>
    <property type="match status" value="1"/>
</dbReference>
<dbReference type="InterPro" id="IPR033940">
    <property type="entry name" value="IPMI_Swivel"/>
</dbReference>
<keyword evidence="7 10" id="KW-0028">Amino-acid biosynthesis</keyword>
<keyword evidence="9 10" id="KW-0100">Branched-chain amino acid biosynthesis</keyword>
<evidence type="ECO:0000256" key="9">
    <source>
        <dbReference type="ARBA" id="ARBA00023304"/>
    </source>
</evidence>
<dbReference type="RefSeq" id="WP_044333252.1">
    <property type="nucleotide sequence ID" value="NZ_CP010836.1"/>
</dbReference>
<dbReference type="PANTHER" id="PTHR43345">
    <property type="entry name" value="3-ISOPROPYLMALATE DEHYDRATASE SMALL SUBUNIT 2-RELATED-RELATED"/>
    <property type="match status" value="1"/>
</dbReference>
<comment type="subunit">
    <text evidence="5 10">Heterodimer of LeuC and LeuD.</text>
</comment>
<keyword evidence="13" id="KW-1185">Reference proteome</keyword>
<dbReference type="Pfam" id="PF00694">
    <property type="entry name" value="Aconitase_C"/>
    <property type="match status" value="1"/>
</dbReference>
<dbReference type="GO" id="GO:0009098">
    <property type="term" value="P:L-leucine biosynthetic process"/>
    <property type="evidence" value="ECO:0007669"/>
    <property type="project" value="UniProtKB-UniRule"/>
</dbReference>
<feature type="domain" description="Aconitase A/isopropylmalate dehydratase small subunit swivel" evidence="11">
    <location>
        <begin position="1"/>
        <end position="120"/>
    </location>
</feature>
<evidence type="ECO:0000256" key="7">
    <source>
        <dbReference type="ARBA" id="ARBA00022605"/>
    </source>
</evidence>
<protein>
    <recommendedName>
        <fullName evidence="10">3-isopropylmalate dehydratase small subunit</fullName>
        <ecNumber evidence="10">4.2.1.33</ecNumber>
    </recommendedName>
    <alternativeName>
        <fullName evidence="10">Alpha-IPM isomerase</fullName>
        <shortName evidence="10">IPMI</shortName>
    </alternativeName>
    <alternativeName>
        <fullName evidence="10">Isopropylmalate isomerase</fullName>
    </alternativeName>
</protein>
<keyword evidence="6 10" id="KW-0432">Leucine biosynthesis</keyword>
<dbReference type="GO" id="GO:0003861">
    <property type="term" value="F:3-isopropylmalate dehydratase activity"/>
    <property type="evidence" value="ECO:0007669"/>
    <property type="project" value="UniProtKB-UniRule"/>
</dbReference>
<evidence type="ECO:0000256" key="2">
    <source>
        <dbReference type="ARBA" id="ARBA00002695"/>
    </source>
</evidence>
<proteinExistence type="inferred from homology"/>
<dbReference type="AlphaFoldDB" id="A0A7U4LFR6"/>
<name>A0A7U4LFR6_9SPHN</name>
<sequence length="210" mass="23099">MEPFTTLNSVAAPLPVADIDTDILFPARFLLITGKDGLGRYAFHDWRFDAEGRELDFVLSRAPWDRARILVTGANFGCGSSREHAPWALHALGIRCVIAPSFGEIFQGNCFKNGMLPITLGSEPHKRLLAEAEAGRALTVDLPAGAIRLADGAAIGFDVPPRQRDSLVNGWDEIDLIRARHADAIRAFQLHQQAVQPWLWTADTQEPNHG</sequence>
<gene>
    <name evidence="10" type="primary">leuD</name>
    <name evidence="12" type="ORF">TS85_14935</name>
</gene>
<dbReference type="InterPro" id="IPR000573">
    <property type="entry name" value="AconitaseA/IPMdHydase_ssu_swvl"/>
</dbReference>
<comment type="similarity">
    <text evidence="4 10">Belongs to the LeuD family. LeuD type 1 subfamily.</text>
</comment>
<evidence type="ECO:0000256" key="8">
    <source>
        <dbReference type="ARBA" id="ARBA00023239"/>
    </source>
</evidence>
<dbReference type="HAMAP" id="MF_01031">
    <property type="entry name" value="LeuD_type1"/>
    <property type="match status" value="1"/>
</dbReference>
<keyword evidence="8 10" id="KW-0456">Lyase</keyword>
<organism evidence="12 13">
    <name type="scientific">Sphingomonas hengshuiensis</name>
    <dbReference type="NCBI Taxonomy" id="1609977"/>
    <lineage>
        <taxon>Bacteria</taxon>
        <taxon>Pseudomonadati</taxon>
        <taxon>Pseudomonadota</taxon>
        <taxon>Alphaproteobacteria</taxon>
        <taxon>Sphingomonadales</taxon>
        <taxon>Sphingomonadaceae</taxon>
        <taxon>Sphingomonas</taxon>
    </lineage>
</organism>
<dbReference type="InterPro" id="IPR015928">
    <property type="entry name" value="Aconitase/3IPM_dehydase_swvl"/>
</dbReference>
<evidence type="ECO:0000256" key="1">
    <source>
        <dbReference type="ARBA" id="ARBA00000491"/>
    </source>
</evidence>
<evidence type="ECO:0000256" key="3">
    <source>
        <dbReference type="ARBA" id="ARBA00004729"/>
    </source>
</evidence>
<evidence type="ECO:0000256" key="4">
    <source>
        <dbReference type="ARBA" id="ARBA00009845"/>
    </source>
</evidence>
<evidence type="ECO:0000256" key="10">
    <source>
        <dbReference type="HAMAP-Rule" id="MF_01031"/>
    </source>
</evidence>
<dbReference type="GO" id="GO:0009316">
    <property type="term" value="C:3-isopropylmalate dehydratase complex"/>
    <property type="evidence" value="ECO:0007669"/>
    <property type="project" value="InterPro"/>
</dbReference>
<comment type="pathway">
    <text evidence="3 10">Amino-acid biosynthesis; L-leucine biosynthesis; L-leucine from 3-methyl-2-oxobutanoate: step 2/4.</text>
</comment>
<evidence type="ECO:0000259" key="11">
    <source>
        <dbReference type="Pfam" id="PF00694"/>
    </source>
</evidence>
<evidence type="ECO:0000256" key="6">
    <source>
        <dbReference type="ARBA" id="ARBA00022430"/>
    </source>
</evidence>
<dbReference type="EC" id="4.2.1.33" evidence="10"/>
<reference evidence="12 13" key="2">
    <citation type="submission" date="2015-02" db="EMBL/GenBank/DDBJ databases">
        <title>The complete genome of Sphingomonas hengshuiensis sp. WHSC-8 isolated from soil of Hengshui Lake.</title>
        <authorList>
            <person name="Wei S."/>
            <person name="Guo J."/>
            <person name="Su C."/>
            <person name="Wu R."/>
            <person name="Zhang Z."/>
            <person name="Liang K."/>
            <person name="Li H."/>
            <person name="Wang T."/>
            <person name="Liu H."/>
            <person name="Zhang C."/>
            <person name="Li Z."/>
            <person name="Wang Q."/>
            <person name="Meng J."/>
        </authorList>
    </citation>
    <scope>NUCLEOTIDE SEQUENCE [LARGE SCALE GENOMIC DNA]</scope>
    <source>
        <strain evidence="12 13">WHSC-8</strain>
    </source>
</reference>